<keyword evidence="6" id="KW-0411">Iron-sulfur</keyword>
<dbReference type="RefSeq" id="WP_065971744.1">
    <property type="nucleotide sequence ID" value="NZ_CP080624.1"/>
</dbReference>
<protein>
    <submittedName>
        <fullName evidence="7">Uncharacterized protein</fullName>
    </submittedName>
</protein>
<keyword evidence="5" id="KW-0408">Iron</keyword>
<proteinExistence type="inferred from homology"/>
<sequence>MHKLLRYILKTGILPRRSSGHPGSRCGAEASSASLTGELGRALAVRHVDTGSCNGCELEIQALGNAVYNLAAIGVRLVASPRHADVLLVTGPVARAMVDPLLLAHDAVPDPKRVVALGDCARGCGVYTANYATVGAVSHILPVDLAIPGCPPPPEAIYEAFATLMRP</sequence>
<evidence type="ECO:0000313" key="7">
    <source>
        <dbReference type="EMBL" id="RCN56107.1"/>
    </source>
</evidence>
<evidence type="ECO:0000256" key="1">
    <source>
        <dbReference type="ARBA" id="ARBA00001966"/>
    </source>
</evidence>
<name>A0A1C2FYN7_9GAMM</name>
<dbReference type="SUPFAM" id="SSF56770">
    <property type="entry name" value="HydA/Nqo6-like"/>
    <property type="match status" value="1"/>
</dbReference>
<accession>A0A1C2FYN7</accession>
<dbReference type="STRING" id="163359.A9R16_02465"/>
<comment type="caution">
    <text evidence="7">The sequence shown here is derived from an EMBL/GenBank/DDBJ whole genome shotgun (WGS) entry which is preliminary data.</text>
</comment>
<dbReference type="Gene3D" id="3.40.50.12280">
    <property type="match status" value="1"/>
</dbReference>
<evidence type="ECO:0000313" key="8">
    <source>
        <dbReference type="Proteomes" id="UP000253250"/>
    </source>
</evidence>
<gene>
    <name evidence="7" type="ORF">C4900_09575</name>
</gene>
<dbReference type="InterPro" id="IPR006137">
    <property type="entry name" value="NADH_UbQ_OxRdtase-like_20kDa"/>
</dbReference>
<dbReference type="GO" id="GO:0051539">
    <property type="term" value="F:4 iron, 4 sulfur cluster binding"/>
    <property type="evidence" value="ECO:0007669"/>
    <property type="project" value="UniProtKB-KW"/>
</dbReference>
<dbReference type="PANTHER" id="PTHR42989">
    <property type="entry name" value="HYDROGENASE-4 COMPONENT I"/>
    <property type="match status" value="1"/>
</dbReference>
<dbReference type="AlphaFoldDB" id="A0A1C2FYN7"/>
<dbReference type="Proteomes" id="UP000253250">
    <property type="component" value="Unassembled WGS sequence"/>
</dbReference>
<evidence type="ECO:0000256" key="6">
    <source>
        <dbReference type="ARBA" id="ARBA00023014"/>
    </source>
</evidence>
<evidence type="ECO:0000256" key="5">
    <source>
        <dbReference type="ARBA" id="ARBA00023004"/>
    </source>
</evidence>
<keyword evidence="8" id="KW-1185">Reference proteome</keyword>
<keyword evidence="4" id="KW-0479">Metal-binding</keyword>
<comment type="cofactor">
    <cofactor evidence="1">
        <name>[4Fe-4S] cluster</name>
        <dbReference type="ChEBI" id="CHEBI:49883"/>
    </cofactor>
</comment>
<dbReference type="InterPro" id="IPR052375">
    <property type="entry name" value="Complex_I_20kDa-like"/>
</dbReference>
<dbReference type="OrthoDB" id="9786737at2"/>
<dbReference type="PANTHER" id="PTHR42989:SF1">
    <property type="entry name" value="FORMATE HYDROGENLYASE SUBUNIT 7-RELATED"/>
    <property type="match status" value="1"/>
</dbReference>
<dbReference type="EMBL" id="PSYR01000002">
    <property type="protein sequence ID" value="RCN56107.1"/>
    <property type="molecule type" value="Genomic_DNA"/>
</dbReference>
<evidence type="ECO:0000256" key="3">
    <source>
        <dbReference type="ARBA" id="ARBA00022485"/>
    </source>
</evidence>
<reference evidence="7 8" key="1">
    <citation type="submission" date="2018-02" db="EMBL/GenBank/DDBJ databases">
        <title>Insights into the biology of acidophilic members of the Acidiferrobacteraceae family derived from comparative genomic analyses.</title>
        <authorList>
            <person name="Issotta F."/>
            <person name="Thyssen C."/>
            <person name="Mena C."/>
            <person name="Moya A."/>
            <person name="Bellenberg S."/>
            <person name="Sproer C."/>
            <person name="Covarrubias P.C."/>
            <person name="Sand W."/>
            <person name="Quatrini R."/>
            <person name="Vera M."/>
        </authorList>
    </citation>
    <scope>NUCLEOTIDE SEQUENCE [LARGE SCALE GENOMIC DNA]</scope>
    <source>
        <strain evidence="8">m-1</strain>
    </source>
</reference>
<organism evidence="7 8">
    <name type="scientific">Acidiferrobacter thiooxydans</name>
    <dbReference type="NCBI Taxonomy" id="163359"/>
    <lineage>
        <taxon>Bacteria</taxon>
        <taxon>Pseudomonadati</taxon>
        <taxon>Pseudomonadota</taxon>
        <taxon>Gammaproteobacteria</taxon>
        <taxon>Acidiferrobacterales</taxon>
        <taxon>Acidiferrobacteraceae</taxon>
        <taxon>Acidiferrobacter</taxon>
    </lineage>
</organism>
<keyword evidence="3" id="KW-0004">4Fe-4S</keyword>
<evidence type="ECO:0000256" key="2">
    <source>
        <dbReference type="ARBA" id="ARBA00009173"/>
    </source>
</evidence>
<comment type="similarity">
    <text evidence="2">Belongs to the complex I 20 kDa subunit family.</text>
</comment>
<dbReference type="Pfam" id="PF01058">
    <property type="entry name" value="Oxidored_q6"/>
    <property type="match status" value="1"/>
</dbReference>
<dbReference type="GO" id="GO:0046872">
    <property type="term" value="F:metal ion binding"/>
    <property type="evidence" value="ECO:0007669"/>
    <property type="project" value="UniProtKB-KW"/>
</dbReference>
<evidence type="ECO:0000256" key="4">
    <source>
        <dbReference type="ARBA" id="ARBA00022723"/>
    </source>
</evidence>